<keyword evidence="3 6" id="KW-0547">Nucleotide-binding</keyword>
<evidence type="ECO:0000256" key="4">
    <source>
        <dbReference type="ARBA" id="ARBA00022840"/>
    </source>
</evidence>
<evidence type="ECO:0000256" key="1">
    <source>
        <dbReference type="ARBA" id="ARBA00022598"/>
    </source>
</evidence>
<name>A0ABX3PDK8_9HYPH</name>
<keyword evidence="4 6" id="KW-0067">ATP-binding</keyword>
<comment type="subcellular location">
    <subcellularLocation>
        <location evidence="6">Cytoplasm</location>
    </subcellularLocation>
</comment>
<keyword evidence="9" id="KW-1185">Reference proteome</keyword>
<dbReference type="Gene3D" id="3.40.50.620">
    <property type="entry name" value="HUPs"/>
    <property type="match status" value="1"/>
</dbReference>
<dbReference type="PANTHER" id="PTHR43033">
    <property type="entry name" value="TRNA(ILE)-LYSIDINE SYNTHASE-RELATED"/>
    <property type="match status" value="1"/>
</dbReference>
<dbReference type="RefSeq" id="WP_081176286.1">
    <property type="nucleotide sequence ID" value="NZ_MSPX01000008.1"/>
</dbReference>
<dbReference type="InterPro" id="IPR014729">
    <property type="entry name" value="Rossmann-like_a/b/a_fold"/>
</dbReference>
<keyword evidence="6" id="KW-0963">Cytoplasm</keyword>
<dbReference type="EMBL" id="MSPX01000008">
    <property type="protein sequence ID" value="OQP86339.1"/>
    <property type="molecule type" value="Genomic_DNA"/>
</dbReference>
<comment type="similarity">
    <text evidence="6">Belongs to the tRNA(Ile)-lysidine synthase family.</text>
</comment>
<feature type="binding site" evidence="6">
    <location>
        <begin position="37"/>
        <end position="42"/>
    </location>
    <ligand>
        <name>ATP</name>
        <dbReference type="ChEBI" id="CHEBI:30616"/>
    </ligand>
</feature>
<dbReference type="HAMAP" id="MF_01161">
    <property type="entry name" value="tRNA_Ile_lys_synt"/>
    <property type="match status" value="1"/>
</dbReference>
<dbReference type="CDD" id="cd01992">
    <property type="entry name" value="TilS_N"/>
    <property type="match status" value="1"/>
</dbReference>
<keyword evidence="2 6" id="KW-0819">tRNA processing</keyword>
<dbReference type="PANTHER" id="PTHR43033:SF1">
    <property type="entry name" value="TRNA(ILE)-LYSIDINE SYNTHASE-RELATED"/>
    <property type="match status" value="1"/>
</dbReference>
<dbReference type="InterPro" id="IPR011063">
    <property type="entry name" value="TilS/TtcA_N"/>
</dbReference>
<accession>A0ABX3PDK8</accession>
<dbReference type="Proteomes" id="UP000192652">
    <property type="component" value="Unassembled WGS sequence"/>
</dbReference>
<evidence type="ECO:0000313" key="9">
    <source>
        <dbReference type="Proteomes" id="UP000192652"/>
    </source>
</evidence>
<dbReference type="EC" id="6.3.4.19" evidence="6"/>
<proteinExistence type="inferred from homology"/>
<protein>
    <recommendedName>
        <fullName evidence="6">tRNA(Ile)-lysidine synthase</fullName>
        <ecNumber evidence="6">6.3.4.19</ecNumber>
    </recommendedName>
    <alternativeName>
        <fullName evidence="6">tRNA(Ile)-2-lysyl-cytidine synthase</fullName>
    </alternativeName>
    <alternativeName>
        <fullName evidence="6">tRNA(Ile)-lysidine synthetase</fullName>
    </alternativeName>
</protein>
<evidence type="ECO:0000256" key="6">
    <source>
        <dbReference type="HAMAP-Rule" id="MF_01161"/>
    </source>
</evidence>
<evidence type="ECO:0000313" key="8">
    <source>
        <dbReference type="EMBL" id="OQP86339.1"/>
    </source>
</evidence>
<dbReference type="Pfam" id="PF01171">
    <property type="entry name" value="ATP_bind_3"/>
    <property type="match status" value="1"/>
</dbReference>
<sequence length="467" mass="49890">MSDPVVSDAPAGDPVIAAAHCFLSSLSRPSRLLVALSGGSDSMGLLRALHAALPDYPGVTIEACTVDHGLRGESAEEARQMGALCRRLGIRHHTRLWQGVKPASGLQAAARLARYRLLADIAAAQDIPIILSGHTADDQAETVAMRRLRSAPDQPGLSGMAPATLLFGQVWLLRPFLSLRRAQIRRFLQAIGQDFIEDPSNDNPRFERVRLRQARAGADPAAHAADMAAIESAGMTRLVEGEAIAALLAAHARRVGEGRVGEWIVRLSPELLLPDSLELHGPALSRACGLLAAAIGGRAAPPGRDTLARLMAFLDDQTPGRMTAAGTVFDRRRQGLYLYREARGLDDVLLAPGASLLWDGRLSVTSQADHPLILSAGLQGPIAADDDVPPGVVARAARAQLRVSRRSGEPADPASWQAEPCLGLYDTFLPCFDLRIASEIACLVGRKPFPELPRSLSLRMSTRAKTA</sequence>
<dbReference type="SUPFAM" id="SSF52402">
    <property type="entry name" value="Adenine nucleotide alpha hydrolases-like"/>
    <property type="match status" value="1"/>
</dbReference>
<dbReference type="NCBIfam" id="TIGR02432">
    <property type="entry name" value="lysidine_TilS_N"/>
    <property type="match status" value="1"/>
</dbReference>
<comment type="catalytic activity">
    <reaction evidence="5 6">
        <text>cytidine(34) in tRNA(Ile2) + L-lysine + ATP = lysidine(34) in tRNA(Ile2) + AMP + diphosphate + H(+)</text>
        <dbReference type="Rhea" id="RHEA:43744"/>
        <dbReference type="Rhea" id="RHEA-COMP:10625"/>
        <dbReference type="Rhea" id="RHEA-COMP:10670"/>
        <dbReference type="ChEBI" id="CHEBI:15378"/>
        <dbReference type="ChEBI" id="CHEBI:30616"/>
        <dbReference type="ChEBI" id="CHEBI:32551"/>
        <dbReference type="ChEBI" id="CHEBI:33019"/>
        <dbReference type="ChEBI" id="CHEBI:82748"/>
        <dbReference type="ChEBI" id="CHEBI:83665"/>
        <dbReference type="ChEBI" id="CHEBI:456215"/>
        <dbReference type="EC" id="6.3.4.19"/>
    </reaction>
</comment>
<evidence type="ECO:0000256" key="3">
    <source>
        <dbReference type="ARBA" id="ARBA00022741"/>
    </source>
</evidence>
<evidence type="ECO:0000256" key="5">
    <source>
        <dbReference type="ARBA" id="ARBA00048539"/>
    </source>
</evidence>
<dbReference type="InterPro" id="IPR012094">
    <property type="entry name" value="tRNA_Ile_lys_synt"/>
</dbReference>
<reference evidence="8 9" key="1">
    <citation type="journal article" date="2017" name="Antonie Van Leeuwenhoek">
        <title>Rhizobium rhizosphaerae sp. nov., a novel species isolated from rice rhizosphere.</title>
        <authorList>
            <person name="Zhao J.J."/>
            <person name="Zhang J."/>
            <person name="Zhang R.J."/>
            <person name="Zhang C.W."/>
            <person name="Yin H.Q."/>
            <person name="Zhang X.X."/>
        </authorList>
    </citation>
    <scope>NUCLEOTIDE SEQUENCE [LARGE SCALE GENOMIC DNA]</scope>
    <source>
        <strain evidence="8 9">RD15</strain>
    </source>
</reference>
<keyword evidence="1 6" id="KW-0436">Ligase</keyword>
<evidence type="ECO:0000256" key="2">
    <source>
        <dbReference type="ARBA" id="ARBA00022694"/>
    </source>
</evidence>
<organism evidence="8 9">
    <name type="scientific">Xaviernesmea rhizosphaerae</name>
    <dbReference type="NCBI Taxonomy" id="1672749"/>
    <lineage>
        <taxon>Bacteria</taxon>
        <taxon>Pseudomonadati</taxon>
        <taxon>Pseudomonadota</taxon>
        <taxon>Alphaproteobacteria</taxon>
        <taxon>Hyphomicrobiales</taxon>
        <taxon>Rhizobiaceae</taxon>
        <taxon>Rhizobium/Agrobacterium group</taxon>
        <taxon>Xaviernesmea</taxon>
    </lineage>
</organism>
<feature type="domain" description="tRNA(Ile)-lysidine/2-thiocytidine synthase N-terminal" evidence="7">
    <location>
        <begin position="32"/>
        <end position="213"/>
    </location>
</feature>
<comment type="caution">
    <text evidence="8">The sequence shown here is derived from an EMBL/GenBank/DDBJ whole genome shotgun (WGS) entry which is preliminary data.</text>
</comment>
<comment type="domain">
    <text evidence="6">The N-terminal region contains the highly conserved SGGXDS motif, predicted to be a P-loop motif involved in ATP binding.</text>
</comment>
<evidence type="ECO:0000259" key="7">
    <source>
        <dbReference type="Pfam" id="PF01171"/>
    </source>
</evidence>
<comment type="function">
    <text evidence="6">Ligates lysine onto the cytidine present at position 34 of the AUA codon-specific tRNA(Ile) that contains the anticodon CAU, in an ATP-dependent manner. Cytidine is converted to lysidine, thus changing the amino acid specificity of the tRNA from methionine to isoleucine.</text>
</comment>
<dbReference type="InterPro" id="IPR012795">
    <property type="entry name" value="tRNA_Ile_lys_synt_N"/>
</dbReference>
<gene>
    <name evidence="6" type="primary">tilS</name>
    <name evidence="8" type="ORF">BTR14_11715</name>
</gene>